<organism evidence="1 2">
    <name type="scientific">Lindgomyces ingoldianus</name>
    <dbReference type="NCBI Taxonomy" id="673940"/>
    <lineage>
        <taxon>Eukaryota</taxon>
        <taxon>Fungi</taxon>
        <taxon>Dikarya</taxon>
        <taxon>Ascomycota</taxon>
        <taxon>Pezizomycotina</taxon>
        <taxon>Dothideomycetes</taxon>
        <taxon>Pleosporomycetidae</taxon>
        <taxon>Pleosporales</taxon>
        <taxon>Lindgomycetaceae</taxon>
        <taxon>Lindgomyces</taxon>
    </lineage>
</organism>
<evidence type="ECO:0000313" key="1">
    <source>
        <dbReference type="EMBL" id="KAF2474673.1"/>
    </source>
</evidence>
<keyword evidence="2" id="KW-1185">Reference proteome</keyword>
<name>A0ACB6R5W5_9PLEO</name>
<dbReference type="EMBL" id="MU003497">
    <property type="protein sequence ID" value="KAF2474673.1"/>
    <property type="molecule type" value="Genomic_DNA"/>
</dbReference>
<accession>A0ACB6R5W5</accession>
<proteinExistence type="predicted"/>
<comment type="caution">
    <text evidence="1">The sequence shown here is derived from an EMBL/GenBank/DDBJ whole genome shotgun (WGS) entry which is preliminary data.</text>
</comment>
<sequence length="91" mass="10498">KRHKVRKASVQKSYTKSVAHTQEAISTLFNDHESESAQAHKAQLTRLHELLTKKAEIEMKMQEKVSLVREAYLSHSIDLQMVAEQRVKQLS</sequence>
<protein>
    <submittedName>
        <fullName evidence="1">Uncharacterized protein</fullName>
    </submittedName>
</protein>
<gene>
    <name evidence="1" type="ORF">BDR25DRAFT_384060</name>
</gene>
<reference evidence="1" key="1">
    <citation type="journal article" date="2020" name="Stud. Mycol.">
        <title>101 Dothideomycetes genomes: a test case for predicting lifestyles and emergence of pathogens.</title>
        <authorList>
            <person name="Haridas S."/>
            <person name="Albert R."/>
            <person name="Binder M."/>
            <person name="Bloem J."/>
            <person name="Labutti K."/>
            <person name="Salamov A."/>
            <person name="Andreopoulos B."/>
            <person name="Baker S."/>
            <person name="Barry K."/>
            <person name="Bills G."/>
            <person name="Bluhm B."/>
            <person name="Cannon C."/>
            <person name="Castanera R."/>
            <person name="Culley D."/>
            <person name="Daum C."/>
            <person name="Ezra D."/>
            <person name="Gonzalez J."/>
            <person name="Henrissat B."/>
            <person name="Kuo A."/>
            <person name="Liang C."/>
            <person name="Lipzen A."/>
            <person name="Lutzoni F."/>
            <person name="Magnuson J."/>
            <person name="Mondo S."/>
            <person name="Nolan M."/>
            <person name="Ohm R."/>
            <person name="Pangilinan J."/>
            <person name="Park H.-J."/>
            <person name="Ramirez L."/>
            <person name="Alfaro M."/>
            <person name="Sun H."/>
            <person name="Tritt A."/>
            <person name="Yoshinaga Y."/>
            <person name="Zwiers L.-H."/>
            <person name="Turgeon B."/>
            <person name="Goodwin S."/>
            <person name="Spatafora J."/>
            <person name="Crous P."/>
            <person name="Grigoriev I."/>
        </authorList>
    </citation>
    <scope>NUCLEOTIDE SEQUENCE</scope>
    <source>
        <strain evidence="1">ATCC 200398</strain>
    </source>
</reference>
<dbReference type="Proteomes" id="UP000799755">
    <property type="component" value="Unassembled WGS sequence"/>
</dbReference>
<evidence type="ECO:0000313" key="2">
    <source>
        <dbReference type="Proteomes" id="UP000799755"/>
    </source>
</evidence>
<feature type="non-terminal residue" evidence="1">
    <location>
        <position position="1"/>
    </location>
</feature>